<reference evidence="2 3" key="1">
    <citation type="submission" date="2019-10" db="EMBL/GenBank/DDBJ databases">
        <title>Pseudopuniceibacterium sp. HQ09 islated from Antarctica.</title>
        <authorList>
            <person name="Liao L."/>
            <person name="Su S."/>
            <person name="Chen B."/>
            <person name="Yu Y."/>
        </authorList>
    </citation>
    <scope>NUCLEOTIDE SEQUENCE [LARGE SCALE GENOMIC DNA]</scope>
    <source>
        <strain evidence="2 3">HQ09</strain>
    </source>
</reference>
<dbReference type="KEGG" id="pshq:F3W81_03910"/>
<feature type="chain" id="PRO_5032843873" evidence="1">
    <location>
        <begin position="24"/>
        <end position="148"/>
    </location>
</feature>
<evidence type="ECO:0000313" key="3">
    <source>
        <dbReference type="Proteomes" id="UP000594118"/>
    </source>
</evidence>
<name>A0A7L9WJM9_9RHOB</name>
<accession>A0A7L9WJM9</accession>
<keyword evidence="3" id="KW-1185">Reference proteome</keyword>
<feature type="signal peptide" evidence="1">
    <location>
        <begin position="1"/>
        <end position="23"/>
    </location>
</feature>
<evidence type="ECO:0000256" key="1">
    <source>
        <dbReference type="SAM" id="SignalP"/>
    </source>
</evidence>
<gene>
    <name evidence="2" type="ORF">F3W81_03910</name>
</gene>
<dbReference type="Proteomes" id="UP000594118">
    <property type="component" value="Chromosome"/>
</dbReference>
<keyword evidence="1" id="KW-0732">Signal</keyword>
<sequence>MENNMLYRAKFALLLSLSLAACAPARPSHQEVWNTIEGCDGKELCSLANLATSEFNKRAGKPARGGVSIRGATTDGRVVAVKVNIPDSIKNEPVRGGQTVADQLADYVQKDICRKKDIRRFIGLGGELQLSTFLPSGERFSENSIKSC</sequence>
<organism evidence="2 3">
    <name type="scientific">Pseudooceanicola spongiae</name>
    <dbReference type="NCBI Taxonomy" id="2613965"/>
    <lineage>
        <taxon>Bacteria</taxon>
        <taxon>Pseudomonadati</taxon>
        <taxon>Pseudomonadota</taxon>
        <taxon>Alphaproteobacteria</taxon>
        <taxon>Rhodobacterales</taxon>
        <taxon>Paracoccaceae</taxon>
        <taxon>Pseudooceanicola</taxon>
    </lineage>
</organism>
<proteinExistence type="predicted"/>
<evidence type="ECO:0000313" key="2">
    <source>
        <dbReference type="EMBL" id="QOL80044.1"/>
    </source>
</evidence>
<dbReference type="EMBL" id="CP045201">
    <property type="protein sequence ID" value="QOL80044.1"/>
    <property type="molecule type" value="Genomic_DNA"/>
</dbReference>
<dbReference type="RefSeq" id="WP_193082358.1">
    <property type="nucleotide sequence ID" value="NZ_CP045201.1"/>
</dbReference>
<protein>
    <submittedName>
        <fullName evidence="2">Uncharacterized protein</fullName>
    </submittedName>
</protein>
<dbReference type="AlphaFoldDB" id="A0A7L9WJM9"/>